<dbReference type="EMBL" id="JAGGMR010000001">
    <property type="protein sequence ID" value="MBP2188074.1"/>
    <property type="molecule type" value="Genomic_DNA"/>
</dbReference>
<dbReference type="RefSeq" id="WP_209885074.1">
    <property type="nucleotide sequence ID" value="NZ_JAGGMR010000001.1"/>
</dbReference>
<organism evidence="1 2">
    <name type="scientific">Nocardia goodfellowii</name>
    <dbReference type="NCBI Taxonomy" id="882446"/>
    <lineage>
        <taxon>Bacteria</taxon>
        <taxon>Bacillati</taxon>
        <taxon>Actinomycetota</taxon>
        <taxon>Actinomycetes</taxon>
        <taxon>Mycobacteriales</taxon>
        <taxon>Nocardiaceae</taxon>
        <taxon>Nocardia</taxon>
    </lineage>
</organism>
<keyword evidence="2" id="KW-1185">Reference proteome</keyword>
<gene>
    <name evidence="1" type="ORF">BJ987_000975</name>
</gene>
<comment type="caution">
    <text evidence="1">The sequence shown here is derived from an EMBL/GenBank/DDBJ whole genome shotgun (WGS) entry which is preliminary data.</text>
</comment>
<sequence>MSSTLTDQNKATLRTAAYGAISLLAAASGSPHKAATAGTAALYSATGTVGHVLAAKSKDIKLDGKTVAELADQVLPALTESMHLLGALDPAEAENFRSTIVTAIDAATAKVEPSPTTTQITGKITAALDA</sequence>
<name>A0ABS4Q8R2_9NOCA</name>
<dbReference type="Proteomes" id="UP001519325">
    <property type="component" value="Unassembled WGS sequence"/>
</dbReference>
<protein>
    <submittedName>
        <fullName evidence="1">Uncharacterized protein</fullName>
    </submittedName>
</protein>
<accession>A0ABS4Q8R2</accession>
<evidence type="ECO:0000313" key="1">
    <source>
        <dbReference type="EMBL" id="MBP2188074.1"/>
    </source>
</evidence>
<evidence type="ECO:0000313" key="2">
    <source>
        <dbReference type="Proteomes" id="UP001519325"/>
    </source>
</evidence>
<proteinExistence type="predicted"/>
<reference evidence="1 2" key="1">
    <citation type="submission" date="2021-03" db="EMBL/GenBank/DDBJ databases">
        <title>Sequencing the genomes of 1000 actinobacteria strains.</title>
        <authorList>
            <person name="Klenk H.-P."/>
        </authorList>
    </citation>
    <scope>NUCLEOTIDE SEQUENCE [LARGE SCALE GENOMIC DNA]</scope>
    <source>
        <strain evidence="1 2">DSM 45516</strain>
    </source>
</reference>